<sequence length="427" mass="49089">MPQLDDEYLTPAHVSMYLENNDAPHDIDVEYITNSLRDITRLIEKADEDEKELSRALETLRKRRTAMLQTQSKLRSIISPLRRFPAEILSEIFHHTVERDGYSVLNTADSPWSLSHVNHHWRATALSFIRFSVYFDYPEPVPTFKRKAVEIAQLLIDNCERWYSLEISNHSLEINSRLGKVRGHIPNLTRLVIHRGPLRASPIAAFELAPQLRTVRIHGNPSIILPWLRHFQGSHRDLIQSVTTPNLESFHLDDSHFVLADSLLDVRELFIRSRCSGLSKLTLSDIAMTSHILDILPLVPALAVLQFQFCDWRDRDAQEDIFRSMLQQMTDHNDVGTLKVVPNLREFSFTIVPPRERRDPYFTPVLCFDGIFIDMVASRAETLEKVEVKASIPNGNWIPVQVSIFEGLLQDGMDISLKGLGPWDFSL</sequence>
<dbReference type="InterPro" id="IPR032675">
    <property type="entry name" value="LRR_dom_sf"/>
</dbReference>
<reference evidence="3" key="1">
    <citation type="journal article" date="2017" name="Nat. Ecol. Evol.">
        <title>Genome expansion and lineage-specific genetic innovations in the forest pathogenic fungi Armillaria.</title>
        <authorList>
            <person name="Sipos G."/>
            <person name="Prasanna A.N."/>
            <person name="Walter M.C."/>
            <person name="O'Connor E."/>
            <person name="Balint B."/>
            <person name="Krizsan K."/>
            <person name="Kiss B."/>
            <person name="Hess J."/>
            <person name="Varga T."/>
            <person name="Slot J."/>
            <person name="Riley R."/>
            <person name="Boka B."/>
            <person name="Rigling D."/>
            <person name="Barry K."/>
            <person name="Lee J."/>
            <person name="Mihaltcheva S."/>
            <person name="LaButti K."/>
            <person name="Lipzen A."/>
            <person name="Waldron R."/>
            <person name="Moloney N.M."/>
            <person name="Sperisen C."/>
            <person name="Kredics L."/>
            <person name="Vagvoelgyi C."/>
            <person name="Patrignani A."/>
            <person name="Fitzpatrick D."/>
            <person name="Nagy I."/>
            <person name="Doyle S."/>
            <person name="Anderson J.B."/>
            <person name="Grigoriev I.V."/>
            <person name="Gueldener U."/>
            <person name="Muensterkoetter M."/>
            <person name="Nagy L.G."/>
        </authorList>
    </citation>
    <scope>NUCLEOTIDE SEQUENCE [LARGE SCALE GENOMIC DNA]</scope>
    <source>
        <strain evidence="3">28-4</strain>
    </source>
</reference>
<accession>A0A2H3AVY5</accession>
<feature type="coiled-coil region" evidence="1">
    <location>
        <begin position="36"/>
        <end position="63"/>
    </location>
</feature>
<dbReference type="SUPFAM" id="SSF52047">
    <property type="entry name" value="RNI-like"/>
    <property type="match status" value="1"/>
</dbReference>
<proteinExistence type="predicted"/>
<gene>
    <name evidence="2" type="ORF">ARMSODRAFT_981282</name>
</gene>
<keyword evidence="3" id="KW-1185">Reference proteome</keyword>
<evidence type="ECO:0000256" key="1">
    <source>
        <dbReference type="SAM" id="Coils"/>
    </source>
</evidence>
<keyword evidence="1" id="KW-0175">Coiled coil</keyword>
<dbReference type="EMBL" id="KZ293473">
    <property type="protein sequence ID" value="PBK61710.1"/>
    <property type="molecule type" value="Genomic_DNA"/>
</dbReference>
<evidence type="ECO:0000313" key="2">
    <source>
        <dbReference type="EMBL" id="PBK61710.1"/>
    </source>
</evidence>
<name>A0A2H3AVY5_9AGAR</name>
<protein>
    <recommendedName>
        <fullName evidence="4">F-box domain-containing protein</fullName>
    </recommendedName>
</protein>
<evidence type="ECO:0008006" key="4">
    <source>
        <dbReference type="Google" id="ProtNLM"/>
    </source>
</evidence>
<dbReference type="AlphaFoldDB" id="A0A2H3AVY5"/>
<dbReference type="Gene3D" id="3.80.10.10">
    <property type="entry name" value="Ribonuclease Inhibitor"/>
    <property type="match status" value="1"/>
</dbReference>
<dbReference type="Proteomes" id="UP000218334">
    <property type="component" value="Unassembled WGS sequence"/>
</dbReference>
<organism evidence="2 3">
    <name type="scientific">Armillaria solidipes</name>
    <dbReference type="NCBI Taxonomy" id="1076256"/>
    <lineage>
        <taxon>Eukaryota</taxon>
        <taxon>Fungi</taxon>
        <taxon>Dikarya</taxon>
        <taxon>Basidiomycota</taxon>
        <taxon>Agaricomycotina</taxon>
        <taxon>Agaricomycetes</taxon>
        <taxon>Agaricomycetidae</taxon>
        <taxon>Agaricales</taxon>
        <taxon>Marasmiineae</taxon>
        <taxon>Physalacriaceae</taxon>
        <taxon>Armillaria</taxon>
    </lineage>
</organism>
<evidence type="ECO:0000313" key="3">
    <source>
        <dbReference type="Proteomes" id="UP000218334"/>
    </source>
</evidence>